<evidence type="ECO:0000313" key="8">
    <source>
        <dbReference type="EMBL" id="CAB5231256.1"/>
    </source>
</evidence>
<reference evidence="8" key="1">
    <citation type="submission" date="2020-05" db="EMBL/GenBank/DDBJ databases">
        <authorList>
            <person name="Chiriac C."/>
            <person name="Salcher M."/>
            <person name="Ghai R."/>
            <person name="Kavagutti S V."/>
        </authorList>
    </citation>
    <scope>NUCLEOTIDE SEQUENCE</scope>
</reference>
<dbReference type="EMBL" id="LR796919">
    <property type="protein sequence ID" value="CAB4174713.1"/>
    <property type="molecule type" value="Genomic_DNA"/>
</dbReference>
<keyword evidence="1" id="KW-0175">Coiled coil</keyword>
<keyword evidence="3" id="KW-1133">Transmembrane helix</keyword>
<dbReference type="EMBL" id="LR797185">
    <property type="protein sequence ID" value="CAB4192205.1"/>
    <property type="molecule type" value="Genomic_DNA"/>
</dbReference>
<sequence>MAEENVARVGIALDSAAFQDGVSRALRDIDRLLSGLKTLQNANRQISLAAGGGMFGSGSKSPVSNFARDINRNAIPALRDMERNAIRVGGAVRRSMAEIGRLSSAAEQAQIRQERAAITAQRRAMNTSSRRGRSARDEGLFGTVSSTPSFEDPRSQSGKIAARYVLRSLEELITSEAENYPKIMQPRPRGGGGRTASRGSQETVQSVATKFAPGKIFNTSTNLEEGLPVTIIGPGGEKFVLSGNGRVMGLRQLSKAPQGRVPIVSAVEGFVTGNPSLFGGSTGVEETLKAVAKIAKAKQTPILTRELVSTMTQLGERESGKLGLGLNTRTAMSESEMAMAVSKLLQRPPTGLAKGTPGKILSGGGQAVQEFIGQVLEVLPPQVVRSRYQTSSGESNKQFQQLLEGVAMSSAYGNNPATEAMITKLLEGGKTGLPPAIQGALRRNLGPQLTLRGRIASGEIPAEMDPIYNNLPQAIELLASAGKSYGPKFTSEQIGTQQGMEPASPQALKLAQAMRKAGSAGLPAFFEAIAQYGKRAVSASAPTLGLDPSSFTADPEAALRIASSAATRLASHKGPKTEEVLSSIVEAAIKEFATPEVLQPAAKKAARGSAAKKVQKAVEEKVEQVAEVVAEAVVDPKATQMRRPESERFFKVNPRAIGTAQGSGRARAGGYVPYAEASEAQRGKYNMTLLGGYAELEKQYEEAQAEAEYMKENFVSRPGAAPHASAQKAEALRAKLTELRGIMIERGLAQPTMAEQIAELFTGPESSSAGLTPTRTSGGGSGGGGGGRRRRTTSGGGGGEEPKIPKWIENFQNAVTAAGFDPQSLQYLNSSFKFGNTAAAIEPGLHGQSRAALGALQQYAAVRQLSMVQMSRGLLGKGGANGFWQPGATGEEGGIALGGLGSRTAAPLLRTFIHEIAHGTFNALMSGGYKPQGKVEMFGPRGEALGPTSARSLLSPYGESTASGHVDPAFYRSQAMISKAGGALLPQLAFHRMVEEIMPQGHNTQGIGMGKFSQLLTPHLKEFASPEQAQGAEEFVKFSARMMEAASNFTQGSIGRGGALSIMSEGIQQLGASSKAFPSTFFLEATSVVGNALKGLEAGDPANLTKMSNALMNAAALSAGPGEFRPGIAVASKAAEEVASYLSNASIEEKAAIALGANPKLLGDTSFNPGNENHIRSVNEAIAQIAATASETARGASVARFANGQRIETPYAATQGLLGPYAPGSLMAQTSPLQFPGGSFQQRMQWYASQTPGQRAVEGPIPGAYARATESRFLGISPSYQKSYIQSRNRLELEAGQKSSAQQQFVESANASARFSSVQSKLNLVVQDGSIQFGHLSRALTSTGDGFTVSTINALKFAAAIAVGQQITGSIVGAFEHLKGGIIGFNAMLEAASVGFNTLFKNAGRSIKEAEAETTKTIATLRDFANVTNFRFGDLETAALRMQAFGFEVDTAKAALKGQMPVLYEVKNVISENATGTKQFAGALVNIGDAVAALGGEDDKLRRITYALGQMNSAGRVYQNDMMQLANAGIAGYDILAKALLQEIEASPTLKKANAAIYNKLMNPATAVEEVRRLAKTGRLFGPGAVQAILGGLEERYGGGMKAFSRTFVGALTTVADTSQSLVATSFNPLFVVVRDLTIQLADFLQTAEATTAATGFANTISKIADAIRSGLPSAISMVNKVVSAVVDTFGKLAGSATSGATSLGGFFQNAIKGLSTIGDVLQNDVIRNFGATLVTAKLVLGFISSNPLLATITASTAALGFFANAVQTNQFGLGTAFDKIAGPLQSALGNIGNNLLPSISGSLTSAATVIGTAIASLLQAFAPLIQIILEIVNVVSGAMKPFSSVLGIALALFVGKQILIDGVASAMARFAMFTDKAASSIDKMKMQWFAAKELQAFERFGQQTFSAQMIPPQYNKAGELTRQGEVISGPFGGPGQGLSSPLLYKIVNAQLAAEAAKAGFKYTNQNEGLIGAQKISAESMPIAGDQAMTALAWLKGLKKSDEPAYNQVLQGATPSERLQLEEAMNAGIRNVVSSLSSFKNSVMAIEGNFNRLKFVATMLAEKLGGISNVATGMGVLVSVIGSLTGSESLQQLGATLTTVGIAGSALTGVFNGLKLAFAMSGLAAAITMVISALAIWALNLEGTYPEKRKKLDLTEKIFRDYSENKGIDFNAPYNEIQDANLKWYRDNIKGDMGLLSTEITPELQKFIDRIKEINDQAASERANMNPRYRRQRNESQIEQYAIRGYTPEQIATFMGLDLKYVKNFFNKLVQDGGEAGQNITKILTAQLDASGEALKKAQDILEKATAAFERPLNRLMSRVQTLISELFADEKKKLEEAKNAALANLEVLYNGETIRLGVLQEQYDVLSAQKKEMEDMQKLEDLRTKASEAALNMFDAGADPLERARAARDAARQLFSDSEQMRLDSMASTIESAKKSVPYTATSQDYDQRVKALEVDQQERQRVLTETIDDLMRKVKNGKITAAEAKKMLYDAFSQTGLDLSVAAAQGYDFMDSFSSGFMGALEKNIDRTFKNLPKFILSALKVLKEDAAYKKAQDELSNILNPTDDSARVSGARLIASRDARVGEAKRILSALQLAEGMPGQTQEQKDKLVQQMSQLALYITKLEKTNISADQTYPQNDLTLIMENFTSNTSGILKMLYALFGYQQTQSWWQSGVPLANRPGDLIPSNYRASGGAVGAGTYMVGERGPEILQMFPNGGGYVVPNHKLPSGMRSSAAALGGGIMGRAWGGGVGPVNPEDPWTSRAPVVSGPTGGGINDWHDWAIRFTDREGMKYSFDWGDVVIDEDAFDNIGEVKKFLEGIGARVRKSIAAAPEGTFDPRNPRTRPQVHVVSRAPASFANGAIAQMASTLTNKIALYGETWSEKEKDWRPNHPTEMLDSIPHEFGHIVHARINANKHAASRAGFMDYLASIGGVIDGGYRPRPGQGPGPVFFDAMSRMSPELGLYDAAKEIPGNRSIIDSIDAIGKRNGRKNTFFPGGHYEENYGEMYAELFSNWVNSDMGRMQMVGVPGGANEYLRSLASQQGWRSYVGTDASKLPALRGKVSPPGYGLRPGNILYNNRAQAGIGSLLDIGQMAATGTLSTAGVAASAGLNAMSLIPKIGGPLSAVAGLGLTAATGGNTMRALFSTIGSIGGGLLGSLLGSFLAPGVGTVALGYGTSMAGGALGGSLYDLLFGGPGGSTVQGSFRKGAFDIPGKAWGGAVGPSGPEGANFTNFGDKGRTTGKMPADLLNRFMKYGISGLYNTPWEKYIGGSYMPVYGNAVNAWWDRLTVASPVPFSSLPKYQQLDEIMSGRYLPPEFYTGNKDNLSYAELMASRGDKVPGIASQWIQAYGSKPAVSYWDWEARKNNPEHAETLKFNRLYDWYRKVGQFGNYKGYDDPYYRWTKTIDPKTGILTDTWPDTALNRKSKRVQDLLPEISTWMLTHAGPMEQGWFGKSWTMDQYKSSPWGKKMFGPWKDIMFGEGGLAGDIEKYSRRVQQGWMGERYAAGGNYRQNRAFLVGENGPEIMVPGGLGGSIIPNHKLRGPGNIGSMASGQSVNASVIINNPTVSNSADIDKLAAKVSEAQTRALRAAGYVRPS</sequence>
<evidence type="ECO:0000313" key="5">
    <source>
        <dbReference type="EMBL" id="CAB4174713.1"/>
    </source>
</evidence>
<dbReference type="EMBL" id="LR798428">
    <property type="protein sequence ID" value="CAB5231256.1"/>
    <property type="molecule type" value="Genomic_DNA"/>
</dbReference>
<dbReference type="Pfam" id="PF18763">
    <property type="entry name" value="ddrB-ParB"/>
    <property type="match status" value="1"/>
</dbReference>
<accession>A0A6J7XJL9</accession>
<gene>
    <name evidence="6" type="ORF">UFOVP1131_58</name>
    <name evidence="7" type="ORF">UFOVP1245_4</name>
    <name evidence="8" type="ORF">UFOVP1582_50</name>
    <name evidence="5" type="ORF">UFOVP966_72</name>
</gene>
<organism evidence="8">
    <name type="scientific">uncultured Caudovirales phage</name>
    <dbReference type="NCBI Taxonomy" id="2100421"/>
    <lineage>
        <taxon>Viruses</taxon>
        <taxon>Duplodnaviria</taxon>
        <taxon>Heunggongvirae</taxon>
        <taxon>Uroviricota</taxon>
        <taxon>Caudoviricetes</taxon>
        <taxon>Peduoviridae</taxon>
        <taxon>Maltschvirus</taxon>
        <taxon>Maltschvirus maltsch</taxon>
    </lineage>
</organism>
<feature type="region of interest" description="Disordered" evidence="2">
    <location>
        <begin position="764"/>
        <end position="804"/>
    </location>
</feature>
<evidence type="ECO:0000256" key="2">
    <source>
        <dbReference type="SAM" id="MobiDB-lite"/>
    </source>
</evidence>
<evidence type="ECO:0000256" key="3">
    <source>
        <dbReference type="SAM" id="Phobius"/>
    </source>
</evidence>
<feature type="region of interest" description="Disordered" evidence="2">
    <location>
        <begin position="117"/>
        <end position="155"/>
    </location>
</feature>
<keyword evidence="3" id="KW-0472">Membrane</keyword>
<feature type="compositionally biased region" description="Gly residues" evidence="2">
    <location>
        <begin position="777"/>
        <end position="786"/>
    </location>
</feature>
<feature type="transmembrane region" description="Helical" evidence="3">
    <location>
        <begin position="2118"/>
        <end position="2139"/>
    </location>
</feature>
<dbReference type="InterPro" id="IPR041398">
    <property type="entry name" value="DdrB_dom"/>
</dbReference>
<name>A0A6J7XJL9_9CAUD</name>
<feature type="region of interest" description="Disordered" evidence="2">
    <location>
        <begin position="179"/>
        <end position="203"/>
    </location>
</feature>
<protein>
    <recommendedName>
        <fullName evidence="4">DdrB-like domain-containing protein</fullName>
    </recommendedName>
</protein>
<feature type="compositionally biased region" description="Polar residues" evidence="2">
    <location>
        <begin position="764"/>
        <end position="773"/>
    </location>
</feature>
<feature type="transmembrane region" description="Helical" evidence="3">
    <location>
        <begin position="2093"/>
        <end position="2111"/>
    </location>
</feature>
<evidence type="ECO:0000313" key="7">
    <source>
        <dbReference type="EMBL" id="CAB4192205.1"/>
    </source>
</evidence>
<evidence type="ECO:0000256" key="1">
    <source>
        <dbReference type="SAM" id="Coils"/>
    </source>
</evidence>
<evidence type="ECO:0000259" key="4">
    <source>
        <dbReference type="Pfam" id="PF18763"/>
    </source>
</evidence>
<feature type="coiled-coil region" evidence="1">
    <location>
        <begin position="686"/>
        <end position="713"/>
    </location>
</feature>
<evidence type="ECO:0000313" key="6">
    <source>
        <dbReference type="EMBL" id="CAB4184944.1"/>
    </source>
</evidence>
<keyword evidence="3" id="KW-0812">Transmembrane</keyword>
<proteinExistence type="predicted"/>
<feature type="domain" description="DdrB-like" evidence="4">
    <location>
        <begin position="158"/>
        <end position="255"/>
    </location>
</feature>
<dbReference type="EMBL" id="LR797071">
    <property type="protein sequence ID" value="CAB4184944.1"/>
    <property type="molecule type" value="Genomic_DNA"/>
</dbReference>